<feature type="coiled-coil region" evidence="4">
    <location>
        <begin position="154"/>
        <end position="205"/>
    </location>
</feature>
<dbReference type="Pfam" id="PF18947">
    <property type="entry name" value="HAMP_2"/>
    <property type="match status" value="1"/>
</dbReference>
<dbReference type="SUPFAM" id="SSF58104">
    <property type="entry name" value="Methyl-accepting chemotaxis protein (MCP) signaling domain"/>
    <property type="match status" value="1"/>
</dbReference>
<accession>A0ABR6YAT8</accession>
<dbReference type="SMART" id="SM00283">
    <property type="entry name" value="MA"/>
    <property type="match status" value="1"/>
</dbReference>
<dbReference type="Pfam" id="PF13188">
    <property type="entry name" value="PAS_8"/>
    <property type="match status" value="2"/>
</dbReference>
<dbReference type="PRINTS" id="PR00260">
    <property type="entry name" value="CHEMTRNSDUCR"/>
</dbReference>
<dbReference type="Gene3D" id="3.30.450.20">
    <property type="entry name" value="PAS domain"/>
    <property type="match status" value="4"/>
</dbReference>
<keyword evidence="3" id="KW-0807">Transducer</keyword>
<comment type="similarity">
    <text evidence="2">Belongs to the methyl-accepting chemotaxis (MCP) protein family.</text>
</comment>
<keyword evidence="4" id="KW-0175">Coiled coil</keyword>
<dbReference type="SMART" id="SM00091">
    <property type="entry name" value="PAS"/>
    <property type="match status" value="4"/>
</dbReference>
<proteinExistence type="inferred from homology"/>
<organism evidence="9 10">
    <name type="scientific">Undibacterium flavidum</name>
    <dbReference type="NCBI Taxonomy" id="2762297"/>
    <lineage>
        <taxon>Bacteria</taxon>
        <taxon>Pseudomonadati</taxon>
        <taxon>Pseudomonadota</taxon>
        <taxon>Betaproteobacteria</taxon>
        <taxon>Burkholderiales</taxon>
        <taxon>Oxalobacteraceae</taxon>
        <taxon>Undibacterium</taxon>
    </lineage>
</organism>
<dbReference type="PROSITE" id="PS01033">
    <property type="entry name" value="GLOBIN"/>
    <property type="match status" value="1"/>
</dbReference>
<dbReference type="RefSeq" id="WP_186941735.1">
    <property type="nucleotide sequence ID" value="NZ_JACOGA010000007.1"/>
</dbReference>
<dbReference type="Pfam" id="PF00015">
    <property type="entry name" value="MCPsignal"/>
    <property type="match status" value="1"/>
</dbReference>
<dbReference type="PANTHER" id="PTHR43531:SF11">
    <property type="entry name" value="METHYL-ACCEPTING CHEMOTAXIS PROTEIN 3"/>
    <property type="match status" value="1"/>
</dbReference>
<dbReference type="InterPro" id="IPR000014">
    <property type="entry name" value="PAS"/>
</dbReference>
<dbReference type="SMART" id="SM00086">
    <property type="entry name" value="PAC"/>
    <property type="match status" value="2"/>
</dbReference>
<dbReference type="Gene3D" id="1.10.287.950">
    <property type="entry name" value="Methyl-accepting chemotaxis protein"/>
    <property type="match status" value="1"/>
</dbReference>
<protein>
    <submittedName>
        <fullName evidence="9">PAS domain S-box protein</fullName>
    </submittedName>
</protein>
<dbReference type="InterPro" id="IPR013655">
    <property type="entry name" value="PAS_fold_3"/>
</dbReference>
<dbReference type="InterPro" id="IPR012292">
    <property type="entry name" value="Globin/Proto"/>
</dbReference>
<sequence>MKQETIQLVQSSWKEVAKLGPEAAQLFYKNLFEADPSLRHLFKGDMQAQGKKLLLMISAAVAKLDDLNSLVPILESLGQRHASYGVLDAHYSIVGAALLKTLEQGLGTAFTPLVRTAWTEVYGIISDTMMRASASHLPPRSNAMSQKQPSFLSKIFSGEQLEQQNEEINRLRRQLTERDMQVAAMTDLQSQLQTSKAELDALNKAQAMIEFKLDGTIVTANDNFLRTMGYTLDEIKGKHHSMFAEAGVSGSFEYRQFWDKLGRGDFEAGQFKRVAKGGREVWLEANYSPIFDANGKPTKVIKFATDITDAKLRAADYEGQLKAVSKAQAVIEFKLDGTIVGANENFLQTMGYTLEEIRGKHHSMFAEPGVSASIEYRQFWDRLGRGEFETGRYKRVAKGGREVWLEASYNPIMDMNGKPFKVVKFATDVTAATVRASFTLRALGGLENVAVNVMLADEQFNIVYANTSLNDMLRIAEADIRKELPAFNASKIIGANIDGFHKNPAHQRGMLQNLNSTHKTQLKLGGRTFGLTVNPINDDKGARLGYVVEWLDMTAALAAREIEVKAAAENARIKNALDKCTTNVMIADANNHIIYMNETVTAMMQRNETELRKVLPNFNSRQLIGENIDVFHKNPSHQRSMLASLKTSYRTQIQVGTLYFGLIANPVLDDKGERVGTVVEWADRTAEVVVEKEVGAIVEGAVNGNFTNRINEEGKTGFFAKLSNDVNRLMETSETGLNEVLRVLAALAQGDLTQSIDKEYSGTFGALKTASNETVDKLASIVTDVINATDALSNASEQVSATSQALSQAASEQAASVEETSASIEQMAAGINQNAENAKVTDGIAGKASKEAIEGGEAVKQTVSAMKEIASKIGIIDDIAYQTNMLALNAAIEAARAGEHGKGFAVVAAEVRKLAERSQIAAKEIGDLASGSVKTAERAGDLIDEIVPGIGRTSDLVQEIAAASQEQSAGVGQINTAMNQMNQITQQNASSSEELAATAEEMTSQAEQLLELVSFFHLGQSNQTVAPVSHNERTPARSAPKRVKQNFSLNGVDEAKFERF</sequence>
<dbReference type="PROSITE" id="PS50113">
    <property type="entry name" value="PAC"/>
    <property type="match status" value="1"/>
</dbReference>
<dbReference type="Gene3D" id="1.10.490.10">
    <property type="entry name" value="Globins"/>
    <property type="match status" value="1"/>
</dbReference>
<dbReference type="CDD" id="cd11386">
    <property type="entry name" value="MCP_signal"/>
    <property type="match status" value="1"/>
</dbReference>
<evidence type="ECO:0000259" key="6">
    <source>
        <dbReference type="PROSITE" id="PS50111"/>
    </source>
</evidence>
<name>A0ABR6YAT8_9BURK</name>
<dbReference type="Proteomes" id="UP000624279">
    <property type="component" value="Unassembled WGS sequence"/>
</dbReference>
<feature type="domain" description="Globin" evidence="5">
    <location>
        <begin position="1"/>
        <end position="134"/>
    </location>
</feature>
<feature type="domain" description="PAC" evidence="7">
    <location>
        <begin position="267"/>
        <end position="319"/>
    </location>
</feature>
<dbReference type="PANTHER" id="PTHR43531">
    <property type="entry name" value="PROTEIN ICFG"/>
    <property type="match status" value="1"/>
</dbReference>
<evidence type="ECO:0000256" key="4">
    <source>
        <dbReference type="SAM" id="Coils"/>
    </source>
</evidence>
<comment type="caution">
    <text evidence="9">The sequence shown here is derived from an EMBL/GenBank/DDBJ whole genome shotgun (WGS) entry which is preliminary data.</text>
</comment>
<gene>
    <name evidence="9" type="ORF">H8K55_08865</name>
</gene>
<dbReference type="Pfam" id="PF00042">
    <property type="entry name" value="Globin"/>
    <property type="match status" value="1"/>
</dbReference>
<evidence type="ECO:0000256" key="3">
    <source>
        <dbReference type="PROSITE-ProRule" id="PRU00284"/>
    </source>
</evidence>
<dbReference type="PROSITE" id="PS50111">
    <property type="entry name" value="CHEMOTAXIS_TRANSDUC_2"/>
    <property type="match status" value="1"/>
</dbReference>
<evidence type="ECO:0000256" key="2">
    <source>
        <dbReference type="ARBA" id="ARBA00029447"/>
    </source>
</evidence>
<evidence type="ECO:0000313" key="10">
    <source>
        <dbReference type="Proteomes" id="UP000624279"/>
    </source>
</evidence>
<keyword evidence="1" id="KW-0145">Chemotaxis</keyword>
<keyword evidence="10" id="KW-1185">Reference proteome</keyword>
<evidence type="ECO:0000313" key="9">
    <source>
        <dbReference type="EMBL" id="MBC3873698.1"/>
    </source>
</evidence>
<dbReference type="InterPro" id="IPR035965">
    <property type="entry name" value="PAS-like_dom_sf"/>
</dbReference>
<dbReference type="Pfam" id="PF08447">
    <property type="entry name" value="PAS_3"/>
    <property type="match status" value="2"/>
</dbReference>
<dbReference type="PROSITE" id="PS50885">
    <property type="entry name" value="HAMP"/>
    <property type="match status" value="1"/>
</dbReference>
<dbReference type="InterPro" id="IPR051310">
    <property type="entry name" value="MCP_chemotaxis"/>
</dbReference>
<feature type="domain" description="Methyl-accepting transducer" evidence="6">
    <location>
        <begin position="788"/>
        <end position="1003"/>
    </location>
</feature>
<dbReference type="NCBIfam" id="TIGR00229">
    <property type="entry name" value="sensory_box"/>
    <property type="match status" value="2"/>
</dbReference>
<feature type="domain" description="HAMP" evidence="8">
    <location>
        <begin position="737"/>
        <end position="783"/>
    </location>
</feature>
<dbReference type="InterPro" id="IPR009050">
    <property type="entry name" value="Globin-like_sf"/>
</dbReference>
<dbReference type="InterPro" id="IPR003660">
    <property type="entry name" value="HAMP_dom"/>
</dbReference>
<feature type="coiled-coil region" evidence="4">
    <location>
        <begin position="974"/>
        <end position="1012"/>
    </location>
</feature>
<dbReference type="InterPro" id="IPR004090">
    <property type="entry name" value="Chemotax_Me-accpt_rcpt"/>
</dbReference>
<dbReference type="CDD" id="cd12131">
    <property type="entry name" value="HGbI-like"/>
    <property type="match status" value="1"/>
</dbReference>
<dbReference type="InterPro" id="IPR000971">
    <property type="entry name" value="Globin"/>
</dbReference>
<evidence type="ECO:0000259" key="5">
    <source>
        <dbReference type="PROSITE" id="PS01033"/>
    </source>
</evidence>
<reference evidence="9 10" key="1">
    <citation type="submission" date="2020-08" db="EMBL/GenBank/DDBJ databases">
        <title>Novel species isolated from subtropical streams in China.</title>
        <authorList>
            <person name="Lu H."/>
        </authorList>
    </citation>
    <scope>NUCLEOTIDE SEQUENCE [LARGE SCALE GENOMIC DNA]</scope>
    <source>
        <strain evidence="9 10">LX15W</strain>
    </source>
</reference>
<evidence type="ECO:0000259" key="8">
    <source>
        <dbReference type="PROSITE" id="PS50885"/>
    </source>
</evidence>
<evidence type="ECO:0000259" key="7">
    <source>
        <dbReference type="PROSITE" id="PS50113"/>
    </source>
</evidence>
<dbReference type="InterPro" id="IPR000700">
    <property type="entry name" value="PAS-assoc_C"/>
</dbReference>
<dbReference type="SUPFAM" id="SSF55785">
    <property type="entry name" value="PYP-like sensor domain (PAS domain)"/>
    <property type="match status" value="2"/>
</dbReference>
<evidence type="ECO:0000256" key="1">
    <source>
        <dbReference type="ARBA" id="ARBA00022500"/>
    </source>
</evidence>
<dbReference type="CDD" id="cd00130">
    <property type="entry name" value="PAS"/>
    <property type="match status" value="2"/>
</dbReference>
<dbReference type="SUPFAM" id="SSF46458">
    <property type="entry name" value="Globin-like"/>
    <property type="match status" value="1"/>
</dbReference>
<dbReference type="InterPro" id="IPR001610">
    <property type="entry name" value="PAC"/>
</dbReference>
<dbReference type="EMBL" id="JACOGA010000007">
    <property type="protein sequence ID" value="MBC3873698.1"/>
    <property type="molecule type" value="Genomic_DNA"/>
</dbReference>
<dbReference type="InterPro" id="IPR004089">
    <property type="entry name" value="MCPsignal_dom"/>
</dbReference>